<reference evidence="5" key="1">
    <citation type="submission" date="2020-11" db="EMBL/GenBank/DDBJ databases">
        <title>Gallibacterium anatis 1637, full genome, WGS.</title>
        <authorList>
            <person name="Laishevtcev A.I."/>
            <person name="Yakimova E.A."/>
            <person name="Petkovich D."/>
            <person name="Stepanova T.V."/>
            <person name="Kalendr R.S."/>
            <person name="Rubalsky E.O."/>
            <person name="Zulkarneev E.R."/>
            <person name="Aleshkin A.V."/>
        </authorList>
    </citation>
    <scope>NUCLEOTIDE SEQUENCE</scope>
    <source>
        <strain evidence="5">1637</strain>
    </source>
</reference>
<evidence type="ECO:0000256" key="3">
    <source>
        <dbReference type="ARBA" id="ARBA00023080"/>
    </source>
</evidence>
<feature type="site" description="Important for substrate specificity" evidence="4">
    <location>
        <position position="75"/>
    </location>
</feature>
<feature type="active site" description="Proton acceptor" evidence="4">
    <location>
        <position position="74"/>
    </location>
</feature>
<feature type="site" description="Important for substrate specificity" evidence="4">
    <location>
        <position position="157"/>
    </location>
</feature>
<dbReference type="CDD" id="cd00555">
    <property type="entry name" value="Maf"/>
    <property type="match status" value="1"/>
</dbReference>
<dbReference type="EC" id="3.6.1.9" evidence="4"/>
<name>A0A930Y456_9PAST</name>
<dbReference type="GO" id="GO:0005737">
    <property type="term" value="C:cytoplasm"/>
    <property type="evidence" value="ECO:0007669"/>
    <property type="project" value="UniProtKB-SubCell"/>
</dbReference>
<comment type="caution">
    <text evidence="4">Lacks conserved residue(s) required for the propagation of feature annotation.</text>
</comment>
<evidence type="ECO:0000256" key="2">
    <source>
        <dbReference type="ARBA" id="ARBA00022801"/>
    </source>
</evidence>
<keyword evidence="4" id="KW-0963">Cytoplasm</keyword>
<dbReference type="GO" id="GO:0047429">
    <property type="term" value="F:nucleoside triphosphate diphosphatase activity"/>
    <property type="evidence" value="ECO:0007669"/>
    <property type="project" value="UniProtKB-EC"/>
</dbReference>
<dbReference type="NCBIfam" id="TIGR00172">
    <property type="entry name" value="maf"/>
    <property type="match status" value="1"/>
</dbReference>
<dbReference type="Gene3D" id="3.90.950.10">
    <property type="match status" value="1"/>
</dbReference>
<comment type="cofactor">
    <cofactor evidence="1 4">
        <name>a divalent metal cation</name>
        <dbReference type="ChEBI" id="CHEBI:60240"/>
    </cofactor>
</comment>
<dbReference type="Pfam" id="PF02545">
    <property type="entry name" value="Maf"/>
    <property type="match status" value="1"/>
</dbReference>
<dbReference type="EMBL" id="JADION010000039">
    <property type="protein sequence ID" value="MBF4102934.1"/>
    <property type="molecule type" value="Genomic_DNA"/>
</dbReference>
<evidence type="ECO:0000256" key="4">
    <source>
        <dbReference type="HAMAP-Rule" id="MF_00528"/>
    </source>
</evidence>
<organism evidence="5">
    <name type="scientific">Gallibacterium anatis</name>
    <dbReference type="NCBI Taxonomy" id="750"/>
    <lineage>
        <taxon>Bacteria</taxon>
        <taxon>Pseudomonadati</taxon>
        <taxon>Pseudomonadota</taxon>
        <taxon>Gammaproteobacteria</taxon>
        <taxon>Pasteurellales</taxon>
        <taxon>Pasteurellaceae</taxon>
        <taxon>Gallibacterium</taxon>
    </lineage>
</organism>
<dbReference type="AlphaFoldDB" id="A0A930Y456"/>
<dbReference type="InterPro" id="IPR029001">
    <property type="entry name" value="ITPase-like_fam"/>
</dbReference>
<comment type="catalytic activity">
    <reaction evidence="4">
        <text>UTP + H2O = UMP + diphosphate + H(+)</text>
        <dbReference type="Rhea" id="RHEA:29395"/>
        <dbReference type="ChEBI" id="CHEBI:15377"/>
        <dbReference type="ChEBI" id="CHEBI:15378"/>
        <dbReference type="ChEBI" id="CHEBI:33019"/>
        <dbReference type="ChEBI" id="CHEBI:46398"/>
        <dbReference type="ChEBI" id="CHEBI:57865"/>
        <dbReference type="EC" id="3.6.1.9"/>
    </reaction>
</comment>
<gene>
    <name evidence="5" type="primary">maf</name>
    <name evidence="5" type="ORF">INT80_11995</name>
</gene>
<comment type="catalytic activity">
    <reaction evidence="4">
        <text>dTTP + H2O = dTMP + diphosphate + H(+)</text>
        <dbReference type="Rhea" id="RHEA:28534"/>
        <dbReference type="ChEBI" id="CHEBI:15377"/>
        <dbReference type="ChEBI" id="CHEBI:15378"/>
        <dbReference type="ChEBI" id="CHEBI:33019"/>
        <dbReference type="ChEBI" id="CHEBI:37568"/>
        <dbReference type="ChEBI" id="CHEBI:63528"/>
        <dbReference type="EC" id="3.6.1.9"/>
    </reaction>
</comment>
<comment type="subcellular location">
    <subcellularLocation>
        <location evidence="4">Cytoplasm</location>
    </subcellularLocation>
</comment>
<dbReference type="GO" id="GO:0009117">
    <property type="term" value="P:nucleotide metabolic process"/>
    <property type="evidence" value="ECO:0007669"/>
    <property type="project" value="UniProtKB-KW"/>
</dbReference>
<dbReference type="HAMAP" id="MF_00528">
    <property type="entry name" value="Maf"/>
    <property type="match status" value="1"/>
</dbReference>
<keyword evidence="3 4" id="KW-0546">Nucleotide metabolism</keyword>
<comment type="similarity">
    <text evidence="4">Belongs to the Maf family. YhdE subfamily.</text>
</comment>
<protein>
    <recommendedName>
        <fullName evidence="4">dTTP/UTP pyrophosphatase</fullName>
        <shortName evidence="4">dTTPase/UTPase</shortName>
        <ecNumber evidence="4">3.6.1.9</ecNumber>
    </recommendedName>
    <alternativeName>
        <fullName evidence="4">Nucleoside triphosphate pyrophosphatase</fullName>
    </alternativeName>
    <alternativeName>
        <fullName evidence="4">Nucleotide pyrophosphatase</fullName>
        <shortName evidence="4">Nucleotide PPase</shortName>
    </alternativeName>
</protein>
<sequence length="194" mass="21404">MCYAKIYLGSNSPRRLQLLQQLGLSVEVLKGEIDETVAENETASDYVLRMAISKNQQIRHLFPQKRDYPLLTADTCIAFNHQILGKPHSAEDAFTMLSMLSGNTHQVLTAICISTPIKQHYCLQSSEVSFKSLSAEEIHAYIASGEPFDKAGAYAIQGLAAGFIKHLSGSYSGVMGLPLFETSELLKKFAINIF</sequence>
<dbReference type="PANTHER" id="PTHR43213:SF5">
    <property type="entry name" value="BIFUNCTIONAL DTTP_UTP PYROPHOSPHATASE_METHYLTRANSFERASE PROTEIN-RELATED"/>
    <property type="match status" value="1"/>
</dbReference>
<dbReference type="PIRSF" id="PIRSF006305">
    <property type="entry name" value="Maf"/>
    <property type="match status" value="1"/>
</dbReference>
<dbReference type="PANTHER" id="PTHR43213">
    <property type="entry name" value="BIFUNCTIONAL DTTP/UTP PYROPHOSPHATASE/METHYLTRANSFERASE PROTEIN-RELATED"/>
    <property type="match status" value="1"/>
</dbReference>
<evidence type="ECO:0000256" key="1">
    <source>
        <dbReference type="ARBA" id="ARBA00001968"/>
    </source>
</evidence>
<proteinExistence type="inferred from homology"/>
<dbReference type="SUPFAM" id="SSF52972">
    <property type="entry name" value="ITPase-like"/>
    <property type="match status" value="1"/>
</dbReference>
<evidence type="ECO:0000313" key="5">
    <source>
        <dbReference type="EMBL" id="MBF4102934.1"/>
    </source>
</evidence>
<keyword evidence="2 4" id="KW-0378">Hydrolase</keyword>
<comment type="caution">
    <text evidence="5">The sequence shown here is derived from an EMBL/GenBank/DDBJ whole genome shotgun (WGS) entry which is preliminary data.</text>
</comment>
<accession>A0A930Y456</accession>
<dbReference type="InterPro" id="IPR003697">
    <property type="entry name" value="Maf-like"/>
</dbReference>
<comment type="function">
    <text evidence="4">Nucleoside triphosphate pyrophosphatase that hydrolyzes dTTP and UTP. May have a dual role in cell division arrest and in preventing the incorporation of modified nucleotides into cellular nucleic acids.</text>
</comment>
<feature type="site" description="Important for substrate specificity" evidence="4">
    <location>
        <position position="14"/>
    </location>
</feature>